<dbReference type="RefSeq" id="WP_056992012.1">
    <property type="nucleotide sequence ID" value="NZ_JQCE01000005.1"/>
</dbReference>
<gene>
    <name evidence="9" type="ORF">IV56_GL001333</name>
</gene>
<protein>
    <submittedName>
        <fullName evidence="9">tRNA rRNA methyltransferase</fullName>
    </submittedName>
</protein>
<name>A0A0R2N145_9LACO</name>
<evidence type="ECO:0000256" key="5">
    <source>
        <dbReference type="ARBA" id="ARBA00022691"/>
    </source>
</evidence>
<dbReference type="Pfam" id="PF17125">
    <property type="entry name" value="Methyltr_RsmF_N"/>
    <property type="match status" value="1"/>
</dbReference>
<dbReference type="Pfam" id="PF01189">
    <property type="entry name" value="Methyltr_RsmB-F"/>
    <property type="match status" value="1"/>
</dbReference>
<dbReference type="InterPro" id="IPR001678">
    <property type="entry name" value="MeTrfase_RsmB-F_NOP2_dom"/>
</dbReference>
<dbReference type="STRING" id="1293598.IV56_GL001333"/>
<dbReference type="CDD" id="cd21147">
    <property type="entry name" value="RsmF_methylt_CTD1"/>
    <property type="match status" value="1"/>
</dbReference>
<organism evidence="9 10">
    <name type="scientific">Lacticaseibacillus saniviri JCM 17471 = DSM 24301</name>
    <dbReference type="NCBI Taxonomy" id="1293598"/>
    <lineage>
        <taxon>Bacteria</taxon>
        <taxon>Bacillati</taxon>
        <taxon>Bacillota</taxon>
        <taxon>Bacilli</taxon>
        <taxon>Lactobacillales</taxon>
        <taxon>Lactobacillaceae</taxon>
        <taxon>Lacticaseibacillus</taxon>
    </lineage>
</organism>
<dbReference type="Pfam" id="PF17126">
    <property type="entry name" value="RsmF_methylt_CI"/>
    <property type="match status" value="1"/>
</dbReference>
<keyword evidence="4 7" id="KW-0808">Transferase</keyword>
<dbReference type="InterPro" id="IPR031341">
    <property type="entry name" value="Methyltr_RsmF_N"/>
</dbReference>
<dbReference type="InterPro" id="IPR011023">
    <property type="entry name" value="Nop2p"/>
</dbReference>
<dbReference type="Pfam" id="PF13636">
    <property type="entry name" value="Methyltranf_PUA"/>
    <property type="match status" value="1"/>
</dbReference>
<dbReference type="Gene3D" id="3.40.50.150">
    <property type="entry name" value="Vaccinia Virus protein VP39"/>
    <property type="match status" value="1"/>
</dbReference>
<dbReference type="GO" id="GO:0001510">
    <property type="term" value="P:RNA methylation"/>
    <property type="evidence" value="ECO:0007669"/>
    <property type="project" value="InterPro"/>
</dbReference>
<dbReference type="Gene3D" id="3.30.70.1170">
    <property type="entry name" value="Sun protein, domain 3"/>
    <property type="match status" value="1"/>
</dbReference>
<feature type="binding site" evidence="7">
    <location>
        <position position="153"/>
    </location>
    <ligand>
        <name>S-adenosyl-L-methionine</name>
        <dbReference type="ChEBI" id="CHEBI:59789"/>
    </ligand>
</feature>
<dbReference type="GO" id="GO:0003723">
    <property type="term" value="F:RNA binding"/>
    <property type="evidence" value="ECO:0007669"/>
    <property type="project" value="UniProtKB-UniRule"/>
</dbReference>
<dbReference type="Gene3D" id="2.30.130.60">
    <property type="match status" value="1"/>
</dbReference>
<dbReference type="InterPro" id="IPR023267">
    <property type="entry name" value="RCMT"/>
</dbReference>
<dbReference type="InterPro" id="IPR027391">
    <property type="entry name" value="Nol1_Nop2_Fmu_2"/>
</dbReference>
<evidence type="ECO:0000313" key="10">
    <source>
        <dbReference type="Proteomes" id="UP000050969"/>
    </source>
</evidence>
<dbReference type="PANTHER" id="PTHR22807">
    <property type="entry name" value="NOP2 YEAST -RELATED NOL1/NOP2/FMU SUN DOMAIN-CONTAINING"/>
    <property type="match status" value="1"/>
</dbReference>
<feature type="binding site" evidence="7">
    <location>
        <position position="126"/>
    </location>
    <ligand>
        <name>S-adenosyl-L-methionine</name>
        <dbReference type="ChEBI" id="CHEBI:59789"/>
    </ligand>
</feature>
<dbReference type="PATRIC" id="fig|1293598.4.peg.1397"/>
<evidence type="ECO:0000256" key="1">
    <source>
        <dbReference type="ARBA" id="ARBA00007494"/>
    </source>
</evidence>
<dbReference type="SUPFAM" id="SSF53335">
    <property type="entry name" value="S-adenosyl-L-methionine-dependent methyltransferases"/>
    <property type="match status" value="1"/>
</dbReference>
<accession>A0A0R2N145</accession>
<keyword evidence="10" id="KW-1185">Reference proteome</keyword>
<dbReference type="PROSITE" id="PS01153">
    <property type="entry name" value="NOL1_NOP2_SUN"/>
    <property type="match status" value="1"/>
</dbReference>
<comment type="similarity">
    <text evidence="1 7">Belongs to the class I-like SAM-binding methyltransferase superfamily. RsmB/NOP family.</text>
</comment>
<feature type="binding site" evidence="7">
    <location>
        <begin position="102"/>
        <end position="108"/>
    </location>
    <ligand>
        <name>S-adenosyl-L-methionine</name>
        <dbReference type="ChEBI" id="CHEBI:59789"/>
    </ligand>
</feature>
<dbReference type="PROSITE" id="PS51686">
    <property type="entry name" value="SAM_MT_RSMB_NOP"/>
    <property type="match status" value="1"/>
</dbReference>
<dbReference type="Proteomes" id="UP000050969">
    <property type="component" value="Unassembled WGS sequence"/>
</dbReference>
<evidence type="ECO:0000259" key="8">
    <source>
        <dbReference type="PROSITE" id="PS51686"/>
    </source>
</evidence>
<keyword evidence="2" id="KW-0963">Cytoplasm</keyword>
<feature type="active site" description="Nucleophile" evidence="7">
    <location>
        <position position="224"/>
    </location>
</feature>
<dbReference type="NCBIfam" id="TIGR00446">
    <property type="entry name" value="nop2p"/>
    <property type="match status" value="1"/>
</dbReference>
<keyword evidence="5 7" id="KW-0949">S-adenosyl-L-methionine</keyword>
<evidence type="ECO:0000256" key="3">
    <source>
        <dbReference type="ARBA" id="ARBA00022603"/>
    </source>
</evidence>
<feature type="domain" description="SAM-dependent MTase RsmB/NOP-type" evidence="8">
    <location>
        <begin position="1"/>
        <end position="293"/>
    </location>
</feature>
<dbReference type="AlphaFoldDB" id="A0A0R2N145"/>
<evidence type="ECO:0000256" key="7">
    <source>
        <dbReference type="PROSITE-ProRule" id="PRU01023"/>
    </source>
</evidence>
<dbReference type="GO" id="GO:0006396">
    <property type="term" value="P:RNA processing"/>
    <property type="evidence" value="ECO:0007669"/>
    <property type="project" value="InterPro"/>
</dbReference>
<evidence type="ECO:0000256" key="4">
    <source>
        <dbReference type="ARBA" id="ARBA00022679"/>
    </source>
</evidence>
<sequence length="444" mass="49379">MNLPEGFITKYQQLLGDQADAFLASFDQPVVNGFRVNPLWPDAKIDLPTDQPIDYSEWGYLGKVDGNAIDHVAGYVYSQEPSAQFVGTVAAPHANEWVLDLCAAPGGKTTHLASYLGDSGLLVSNEINAGRAKILASNVERFGLTNTIVTNNDPATLAAAWPETFDRILVDAPCSGEGMFRKDPEAIRYWTPDYPATCAARQREILTEAVKMLKPGGTLVYSTCTFSPEEDEQIIAWVKETYGFAIEPIAKTDGMVDGHPEWANDDPELTNTARLFPHLLVGEGHFVAKLVKPGELTEDHPVVPVKATMTKPQSTDFQTFVTTSLNQSFAGQFMVRKEQLFVLPSQVPDLMHVRLVRPGIHLGMFKKNRFEPSHTLATLTVPHLFKQEFDVDDAEYQRYRHGETLVRELPGKQFVRLTKEHKGFAIGHLVNDTIKNLYPKGLRV</sequence>
<keyword evidence="3 7" id="KW-0489">Methyltransferase</keyword>
<dbReference type="EMBL" id="JQCE01000005">
    <property type="protein sequence ID" value="KRO18203.1"/>
    <property type="molecule type" value="Genomic_DNA"/>
</dbReference>
<keyword evidence="6 7" id="KW-0694">RNA-binding</keyword>
<proteinExistence type="inferred from homology"/>
<evidence type="ECO:0000313" key="9">
    <source>
        <dbReference type="EMBL" id="KRO18203.1"/>
    </source>
</evidence>
<evidence type="ECO:0000256" key="2">
    <source>
        <dbReference type="ARBA" id="ARBA00022490"/>
    </source>
</evidence>
<dbReference type="PRINTS" id="PR02008">
    <property type="entry name" value="RCMTFAMILY"/>
</dbReference>
<dbReference type="CDD" id="cd02440">
    <property type="entry name" value="AdoMet_MTases"/>
    <property type="match status" value="1"/>
</dbReference>
<dbReference type="PANTHER" id="PTHR22807:SF30">
    <property type="entry name" value="28S RRNA (CYTOSINE(4447)-C(5))-METHYLTRANSFERASE-RELATED"/>
    <property type="match status" value="1"/>
</dbReference>
<dbReference type="InterPro" id="IPR049560">
    <property type="entry name" value="MeTrfase_RsmB-F_NOP2_cat"/>
</dbReference>
<comment type="caution">
    <text evidence="9">The sequence shown here is derived from an EMBL/GenBank/DDBJ whole genome shotgun (WGS) entry which is preliminary data.</text>
</comment>
<reference evidence="9 10" key="1">
    <citation type="journal article" date="2015" name="Genome Announc.">
        <title>Expanding the biotechnology potential of lactobacilli through comparative genomics of 213 strains and associated genera.</title>
        <authorList>
            <person name="Sun Z."/>
            <person name="Harris H.M."/>
            <person name="McCann A."/>
            <person name="Guo C."/>
            <person name="Argimon S."/>
            <person name="Zhang W."/>
            <person name="Yang X."/>
            <person name="Jeffery I.B."/>
            <person name="Cooney J.C."/>
            <person name="Kagawa T.F."/>
            <person name="Liu W."/>
            <person name="Song Y."/>
            <person name="Salvetti E."/>
            <person name="Wrobel A."/>
            <person name="Rasinkangas P."/>
            <person name="Parkhill J."/>
            <person name="Rea M.C."/>
            <person name="O'Sullivan O."/>
            <person name="Ritari J."/>
            <person name="Douillard F.P."/>
            <person name="Paul Ross R."/>
            <person name="Yang R."/>
            <person name="Briner A.E."/>
            <person name="Felis G.E."/>
            <person name="de Vos W.M."/>
            <person name="Barrangou R."/>
            <person name="Klaenhammer T.R."/>
            <person name="Caufield P.W."/>
            <person name="Cui Y."/>
            <person name="Zhang H."/>
            <person name="O'Toole P.W."/>
        </authorList>
    </citation>
    <scope>NUCLEOTIDE SEQUENCE [LARGE SCALE GENOMIC DNA]</scope>
    <source>
        <strain evidence="9 10">DSM 24301</strain>
    </source>
</reference>
<evidence type="ECO:0000256" key="6">
    <source>
        <dbReference type="ARBA" id="ARBA00022884"/>
    </source>
</evidence>
<dbReference type="GO" id="GO:0008757">
    <property type="term" value="F:S-adenosylmethionine-dependent methyltransferase activity"/>
    <property type="evidence" value="ECO:0007669"/>
    <property type="project" value="InterPro"/>
</dbReference>
<dbReference type="InterPro" id="IPR018314">
    <property type="entry name" value="RsmB/NOL1/NOP2-like_CS"/>
</dbReference>
<dbReference type="GO" id="GO:0008173">
    <property type="term" value="F:RNA methyltransferase activity"/>
    <property type="evidence" value="ECO:0007669"/>
    <property type="project" value="InterPro"/>
</dbReference>
<dbReference type="InterPro" id="IPR031340">
    <property type="entry name" value="RsmF_methylt_CI"/>
</dbReference>
<dbReference type="InterPro" id="IPR029063">
    <property type="entry name" value="SAM-dependent_MTases_sf"/>
</dbReference>
<feature type="binding site" evidence="7">
    <location>
        <position position="171"/>
    </location>
    <ligand>
        <name>S-adenosyl-L-methionine</name>
        <dbReference type="ChEBI" id="CHEBI:59789"/>
    </ligand>
</feature>